<name>A0A0E9UV36_ANGAN</name>
<sequence>MLHIGTLKLLCERSLNSDTGPMWGVVEAKNLNQGKNLDLIWFLSVQQANTLTETD</sequence>
<evidence type="ECO:0000313" key="1">
    <source>
        <dbReference type="EMBL" id="JAH69626.1"/>
    </source>
</evidence>
<reference evidence="1" key="2">
    <citation type="journal article" date="2015" name="Fish Shellfish Immunol.">
        <title>Early steps in the European eel (Anguilla anguilla)-Vibrio vulnificus interaction in the gills: Role of the RtxA13 toxin.</title>
        <authorList>
            <person name="Callol A."/>
            <person name="Pajuelo D."/>
            <person name="Ebbesson L."/>
            <person name="Teles M."/>
            <person name="MacKenzie S."/>
            <person name="Amaro C."/>
        </authorList>
    </citation>
    <scope>NUCLEOTIDE SEQUENCE</scope>
</reference>
<dbReference type="EMBL" id="GBXM01038951">
    <property type="protein sequence ID" value="JAH69626.1"/>
    <property type="molecule type" value="Transcribed_RNA"/>
</dbReference>
<accession>A0A0E9UV36</accession>
<organism evidence="1">
    <name type="scientific">Anguilla anguilla</name>
    <name type="common">European freshwater eel</name>
    <name type="synonym">Muraena anguilla</name>
    <dbReference type="NCBI Taxonomy" id="7936"/>
    <lineage>
        <taxon>Eukaryota</taxon>
        <taxon>Metazoa</taxon>
        <taxon>Chordata</taxon>
        <taxon>Craniata</taxon>
        <taxon>Vertebrata</taxon>
        <taxon>Euteleostomi</taxon>
        <taxon>Actinopterygii</taxon>
        <taxon>Neopterygii</taxon>
        <taxon>Teleostei</taxon>
        <taxon>Anguilliformes</taxon>
        <taxon>Anguillidae</taxon>
        <taxon>Anguilla</taxon>
    </lineage>
</organism>
<reference evidence="1" key="1">
    <citation type="submission" date="2014-11" db="EMBL/GenBank/DDBJ databases">
        <authorList>
            <person name="Amaro Gonzalez C."/>
        </authorList>
    </citation>
    <scope>NUCLEOTIDE SEQUENCE</scope>
</reference>
<protein>
    <submittedName>
        <fullName evidence="1">Uncharacterized protein</fullName>
    </submittedName>
</protein>
<dbReference type="AlphaFoldDB" id="A0A0E9UV36"/>
<proteinExistence type="predicted"/>